<evidence type="ECO:0000313" key="10">
    <source>
        <dbReference type="Proteomes" id="UP001085076"/>
    </source>
</evidence>
<keyword evidence="4" id="KW-0804">Transcription</keyword>
<evidence type="ECO:0000256" key="5">
    <source>
        <dbReference type="ARBA" id="ARBA00023242"/>
    </source>
</evidence>
<dbReference type="OrthoDB" id="690068at2759"/>
<protein>
    <recommendedName>
        <fullName evidence="8">BHLH domain-containing protein</fullName>
    </recommendedName>
</protein>
<dbReference type="SMART" id="SM00353">
    <property type="entry name" value="HLH"/>
    <property type="match status" value="1"/>
</dbReference>
<evidence type="ECO:0000313" key="9">
    <source>
        <dbReference type="EMBL" id="KAJ0967737.1"/>
    </source>
</evidence>
<dbReference type="Proteomes" id="UP001085076">
    <property type="component" value="Miscellaneous, Linkage group lg07"/>
</dbReference>
<dbReference type="Gene3D" id="4.10.280.10">
    <property type="entry name" value="Helix-loop-helix DNA-binding domain"/>
    <property type="match status" value="1"/>
</dbReference>
<dbReference type="EMBL" id="JAGGNH010000007">
    <property type="protein sequence ID" value="KAJ0967737.1"/>
    <property type="molecule type" value="Genomic_DNA"/>
</dbReference>
<dbReference type="PANTHER" id="PTHR45959">
    <property type="entry name" value="BHLH TRANSCRIPTION FACTOR"/>
    <property type="match status" value="1"/>
</dbReference>
<comment type="similarity">
    <text evidence="2">Belongs to the bHLH protein family.</text>
</comment>
<dbReference type="AlphaFoldDB" id="A0A9D5C8B5"/>
<dbReference type="CDD" id="cd11452">
    <property type="entry name" value="bHLH_AtNAI1_like"/>
    <property type="match status" value="1"/>
</dbReference>
<evidence type="ECO:0000256" key="6">
    <source>
        <dbReference type="SAM" id="Coils"/>
    </source>
</evidence>
<dbReference type="InterPro" id="IPR011598">
    <property type="entry name" value="bHLH_dom"/>
</dbReference>
<organism evidence="9 10">
    <name type="scientific">Dioscorea zingiberensis</name>
    <dbReference type="NCBI Taxonomy" id="325984"/>
    <lineage>
        <taxon>Eukaryota</taxon>
        <taxon>Viridiplantae</taxon>
        <taxon>Streptophyta</taxon>
        <taxon>Embryophyta</taxon>
        <taxon>Tracheophyta</taxon>
        <taxon>Spermatophyta</taxon>
        <taxon>Magnoliopsida</taxon>
        <taxon>Liliopsida</taxon>
        <taxon>Dioscoreales</taxon>
        <taxon>Dioscoreaceae</taxon>
        <taxon>Dioscorea</taxon>
    </lineage>
</organism>
<accession>A0A9D5C8B5</accession>
<reference evidence="9" key="2">
    <citation type="journal article" date="2022" name="Hortic Res">
        <title>The genome of Dioscorea zingiberensis sheds light on the biosynthesis, origin and evolution of the medicinally important diosgenin saponins.</title>
        <authorList>
            <person name="Li Y."/>
            <person name="Tan C."/>
            <person name="Li Z."/>
            <person name="Guo J."/>
            <person name="Li S."/>
            <person name="Chen X."/>
            <person name="Wang C."/>
            <person name="Dai X."/>
            <person name="Yang H."/>
            <person name="Song W."/>
            <person name="Hou L."/>
            <person name="Xu J."/>
            <person name="Tong Z."/>
            <person name="Xu A."/>
            <person name="Yuan X."/>
            <person name="Wang W."/>
            <person name="Yang Q."/>
            <person name="Chen L."/>
            <person name="Sun Z."/>
            <person name="Wang K."/>
            <person name="Pan B."/>
            <person name="Chen J."/>
            <person name="Bao Y."/>
            <person name="Liu F."/>
            <person name="Qi X."/>
            <person name="Gang D.R."/>
            <person name="Wen J."/>
            <person name="Li J."/>
        </authorList>
    </citation>
    <scope>NUCLEOTIDE SEQUENCE</scope>
    <source>
        <strain evidence="9">Dzin_1.0</strain>
    </source>
</reference>
<evidence type="ECO:0000256" key="1">
    <source>
        <dbReference type="ARBA" id="ARBA00004123"/>
    </source>
</evidence>
<gene>
    <name evidence="9" type="ORF">J5N97_024654</name>
</gene>
<feature type="compositionally biased region" description="Polar residues" evidence="7">
    <location>
        <begin position="221"/>
        <end position="232"/>
    </location>
</feature>
<reference evidence="9" key="1">
    <citation type="submission" date="2021-03" db="EMBL/GenBank/DDBJ databases">
        <authorList>
            <person name="Li Z."/>
            <person name="Yang C."/>
        </authorList>
    </citation>
    <scope>NUCLEOTIDE SEQUENCE</scope>
    <source>
        <strain evidence="9">Dzin_1.0</strain>
        <tissue evidence="9">Leaf</tissue>
    </source>
</reference>
<keyword evidence="10" id="KW-1185">Reference proteome</keyword>
<name>A0A9D5C8B5_9LILI</name>
<dbReference type="Pfam" id="PF22754">
    <property type="entry name" value="bHLH-TF_ACT-like_plant"/>
    <property type="match status" value="1"/>
</dbReference>
<keyword evidence="6" id="KW-0175">Coiled coil</keyword>
<sequence>MDISTAGWISEMGVDEISFMDQWEMGSLLDQFILQPCDQGIQQCLPPLMNNMSNTMNCSSMAFDEKPKKMPRIGSWSSMQAPDASPTSILSFGGSDSPVNHPKLYEEFMMEDVKPKDLSFFIGPGSKRSHESMHEQGAKKAVAGARPPSYQDHIIAERKRREKLSQRFIALSALIPNLKKMDKASVLGDAIKYLKQLQDKLKTLEEQATRKKLESAVLGKTTPNGDHNSGQGNPEIEAKQTEKTVLIKIQCENQKGMMAKALLEIENLNLSITNTSSMSFPSSSLDITVLAQIEEGFSMTMEDVVKKLNLALKETMTM</sequence>
<keyword evidence="5" id="KW-0539">Nucleus</keyword>
<dbReference type="InterPro" id="IPR054502">
    <property type="entry name" value="bHLH-TF_ACT-like_plant"/>
</dbReference>
<evidence type="ECO:0000259" key="8">
    <source>
        <dbReference type="PROSITE" id="PS50888"/>
    </source>
</evidence>
<proteinExistence type="inferred from homology"/>
<feature type="region of interest" description="Disordered" evidence="7">
    <location>
        <begin position="214"/>
        <end position="239"/>
    </location>
</feature>
<evidence type="ECO:0000256" key="2">
    <source>
        <dbReference type="ARBA" id="ARBA00005510"/>
    </source>
</evidence>
<dbReference type="GO" id="GO:0005634">
    <property type="term" value="C:nucleus"/>
    <property type="evidence" value="ECO:0007669"/>
    <property type="project" value="UniProtKB-SubCell"/>
</dbReference>
<dbReference type="Pfam" id="PF00010">
    <property type="entry name" value="HLH"/>
    <property type="match status" value="1"/>
</dbReference>
<comment type="subcellular location">
    <subcellularLocation>
        <location evidence="1">Nucleus</location>
    </subcellularLocation>
</comment>
<evidence type="ECO:0000256" key="3">
    <source>
        <dbReference type="ARBA" id="ARBA00023015"/>
    </source>
</evidence>
<dbReference type="GO" id="GO:0046983">
    <property type="term" value="F:protein dimerization activity"/>
    <property type="evidence" value="ECO:0007669"/>
    <property type="project" value="InterPro"/>
</dbReference>
<dbReference type="InterPro" id="IPR036638">
    <property type="entry name" value="HLH_DNA-bd_sf"/>
</dbReference>
<dbReference type="InterPro" id="IPR052610">
    <property type="entry name" value="bHLH_transcription_regulator"/>
</dbReference>
<dbReference type="SUPFAM" id="SSF47459">
    <property type="entry name" value="HLH, helix-loop-helix DNA-binding domain"/>
    <property type="match status" value="1"/>
</dbReference>
<evidence type="ECO:0000256" key="4">
    <source>
        <dbReference type="ARBA" id="ARBA00023163"/>
    </source>
</evidence>
<keyword evidence="3" id="KW-0805">Transcription regulation</keyword>
<feature type="coiled-coil region" evidence="6">
    <location>
        <begin position="187"/>
        <end position="214"/>
    </location>
</feature>
<comment type="caution">
    <text evidence="9">The sequence shown here is derived from an EMBL/GenBank/DDBJ whole genome shotgun (WGS) entry which is preliminary data.</text>
</comment>
<dbReference type="PANTHER" id="PTHR45959:SF2">
    <property type="entry name" value="BHLH TRANSCRIPTION FACTOR"/>
    <property type="match status" value="1"/>
</dbReference>
<dbReference type="PROSITE" id="PS50888">
    <property type="entry name" value="BHLH"/>
    <property type="match status" value="1"/>
</dbReference>
<evidence type="ECO:0000256" key="7">
    <source>
        <dbReference type="SAM" id="MobiDB-lite"/>
    </source>
</evidence>
<feature type="domain" description="BHLH" evidence="8">
    <location>
        <begin position="148"/>
        <end position="197"/>
    </location>
</feature>